<evidence type="ECO:0000313" key="3">
    <source>
        <dbReference type="Proteomes" id="UP000822688"/>
    </source>
</evidence>
<reference evidence="2" key="1">
    <citation type="submission" date="2020-06" db="EMBL/GenBank/DDBJ databases">
        <title>WGS assembly of Ceratodon purpureus strain R40.</title>
        <authorList>
            <person name="Carey S.B."/>
            <person name="Jenkins J."/>
            <person name="Shu S."/>
            <person name="Lovell J.T."/>
            <person name="Sreedasyam A."/>
            <person name="Maumus F."/>
            <person name="Tiley G.P."/>
            <person name="Fernandez-Pozo N."/>
            <person name="Barry K."/>
            <person name="Chen C."/>
            <person name="Wang M."/>
            <person name="Lipzen A."/>
            <person name="Daum C."/>
            <person name="Saski C.A."/>
            <person name="Payton A.C."/>
            <person name="Mcbreen J.C."/>
            <person name="Conrad R.E."/>
            <person name="Kollar L.M."/>
            <person name="Olsson S."/>
            <person name="Huttunen S."/>
            <person name="Landis J.B."/>
            <person name="Wickett N.J."/>
            <person name="Johnson M.G."/>
            <person name="Rensing S.A."/>
            <person name="Grimwood J."/>
            <person name="Schmutz J."/>
            <person name="Mcdaniel S.F."/>
        </authorList>
    </citation>
    <scope>NUCLEOTIDE SEQUENCE</scope>
    <source>
        <strain evidence="2">R40</strain>
    </source>
</reference>
<keyword evidence="1" id="KW-1133">Transmembrane helix</keyword>
<proteinExistence type="predicted"/>
<organism evidence="2 3">
    <name type="scientific">Ceratodon purpureus</name>
    <name type="common">Fire moss</name>
    <name type="synonym">Dicranum purpureum</name>
    <dbReference type="NCBI Taxonomy" id="3225"/>
    <lineage>
        <taxon>Eukaryota</taxon>
        <taxon>Viridiplantae</taxon>
        <taxon>Streptophyta</taxon>
        <taxon>Embryophyta</taxon>
        <taxon>Bryophyta</taxon>
        <taxon>Bryophytina</taxon>
        <taxon>Bryopsida</taxon>
        <taxon>Dicranidae</taxon>
        <taxon>Pseudoditrichales</taxon>
        <taxon>Ditrichaceae</taxon>
        <taxon>Ceratodon</taxon>
    </lineage>
</organism>
<dbReference type="AlphaFoldDB" id="A0A8T0HEN5"/>
<dbReference type="Proteomes" id="UP000822688">
    <property type="component" value="Chromosome 7"/>
</dbReference>
<evidence type="ECO:0000313" key="2">
    <source>
        <dbReference type="EMBL" id="KAG0567492.1"/>
    </source>
</evidence>
<dbReference type="EMBL" id="CM026428">
    <property type="protein sequence ID" value="KAG0567492.1"/>
    <property type="molecule type" value="Genomic_DNA"/>
</dbReference>
<keyword evidence="1" id="KW-0812">Transmembrane</keyword>
<evidence type="ECO:0000256" key="1">
    <source>
        <dbReference type="SAM" id="Phobius"/>
    </source>
</evidence>
<comment type="caution">
    <text evidence="2">The sequence shown here is derived from an EMBL/GenBank/DDBJ whole genome shotgun (WGS) entry which is preliminary data.</text>
</comment>
<name>A0A8T0HEN5_CERPU</name>
<feature type="transmembrane region" description="Helical" evidence="1">
    <location>
        <begin position="44"/>
        <end position="72"/>
    </location>
</feature>
<gene>
    <name evidence="2" type="ORF">KC19_7G139000</name>
</gene>
<accession>A0A8T0HEN5</accession>
<keyword evidence="1" id="KW-0472">Membrane</keyword>
<protein>
    <submittedName>
        <fullName evidence="2">Uncharacterized protein</fullName>
    </submittedName>
</protein>
<sequence>MIVSDIHISSFKLTNARPVRLQLSFFHPWKAACNSTSSSKESNILSIIFNLLLTPSFRMFAILVSAFVGVYANITSVGNKKNES</sequence>
<keyword evidence="3" id="KW-1185">Reference proteome</keyword>